<dbReference type="EMBL" id="CM023481">
    <property type="protein sequence ID" value="KAH6948898.1"/>
    <property type="molecule type" value="Genomic_DNA"/>
</dbReference>
<dbReference type="Proteomes" id="UP000821845">
    <property type="component" value="Chromosome 1"/>
</dbReference>
<name>A0ACB7TPA3_HYAAI</name>
<gene>
    <name evidence="1" type="ORF">HPB50_026873</name>
</gene>
<keyword evidence="2" id="KW-1185">Reference proteome</keyword>
<organism evidence="1 2">
    <name type="scientific">Hyalomma asiaticum</name>
    <name type="common">Tick</name>
    <dbReference type="NCBI Taxonomy" id="266040"/>
    <lineage>
        <taxon>Eukaryota</taxon>
        <taxon>Metazoa</taxon>
        <taxon>Ecdysozoa</taxon>
        <taxon>Arthropoda</taxon>
        <taxon>Chelicerata</taxon>
        <taxon>Arachnida</taxon>
        <taxon>Acari</taxon>
        <taxon>Parasitiformes</taxon>
        <taxon>Ixodida</taxon>
        <taxon>Ixodoidea</taxon>
        <taxon>Ixodidae</taxon>
        <taxon>Hyalomminae</taxon>
        <taxon>Hyalomma</taxon>
    </lineage>
</organism>
<protein>
    <submittedName>
        <fullName evidence="1">Uncharacterized protein</fullName>
    </submittedName>
</protein>
<evidence type="ECO:0000313" key="1">
    <source>
        <dbReference type="EMBL" id="KAH6948898.1"/>
    </source>
</evidence>
<accession>A0ACB7TPA3</accession>
<evidence type="ECO:0000313" key="2">
    <source>
        <dbReference type="Proteomes" id="UP000821845"/>
    </source>
</evidence>
<reference evidence="1" key="1">
    <citation type="submission" date="2020-05" db="EMBL/GenBank/DDBJ databases">
        <title>Large-scale comparative analyses of tick genomes elucidate their genetic diversity and vector capacities.</title>
        <authorList>
            <person name="Jia N."/>
            <person name="Wang J."/>
            <person name="Shi W."/>
            <person name="Du L."/>
            <person name="Sun Y."/>
            <person name="Zhan W."/>
            <person name="Jiang J."/>
            <person name="Wang Q."/>
            <person name="Zhang B."/>
            <person name="Ji P."/>
            <person name="Sakyi L.B."/>
            <person name="Cui X."/>
            <person name="Yuan T."/>
            <person name="Jiang B."/>
            <person name="Yang W."/>
            <person name="Lam T.T.-Y."/>
            <person name="Chang Q."/>
            <person name="Ding S."/>
            <person name="Wang X."/>
            <person name="Zhu J."/>
            <person name="Ruan X."/>
            <person name="Zhao L."/>
            <person name="Wei J."/>
            <person name="Que T."/>
            <person name="Du C."/>
            <person name="Cheng J."/>
            <person name="Dai P."/>
            <person name="Han X."/>
            <person name="Huang E."/>
            <person name="Gao Y."/>
            <person name="Liu J."/>
            <person name="Shao H."/>
            <person name="Ye R."/>
            <person name="Li L."/>
            <person name="Wei W."/>
            <person name="Wang X."/>
            <person name="Wang C."/>
            <person name="Yang T."/>
            <person name="Huo Q."/>
            <person name="Li W."/>
            <person name="Guo W."/>
            <person name="Chen H."/>
            <person name="Zhou L."/>
            <person name="Ni X."/>
            <person name="Tian J."/>
            <person name="Zhou Y."/>
            <person name="Sheng Y."/>
            <person name="Liu T."/>
            <person name="Pan Y."/>
            <person name="Xia L."/>
            <person name="Li J."/>
            <person name="Zhao F."/>
            <person name="Cao W."/>
        </authorList>
    </citation>
    <scope>NUCLEOTIDE SEQUENCE</scope>
    <source>
        <strain evidence="1">Hyas-2018</strain>
    </source>
</reference>
<proteinExistence type="predicted"/>
<sequence length="305" mass="33757">MDPTAKTKGSTTLSPVLALKLRYNETEFRVTLGKSWRMRLPSSFMIGVSRQDAADWHALESLELPVAKCYAPDESCCNCNFNSELRLYLLNFQDFSTSDDDLLSLSSLSDNGDGVIIKKLAFHQEDALELEEEAKAQPDTVEAPPISAGQRVVVRSRLAKEDNWTGADRNAWALAGEEDILNAAKLRCQGHLPSCPQFQAKAWEKERERLNSSPHSSLDLEWENEVGLTPPQRCASAADDDFVYVPGVDTCSNHSTPLSNENDLEWDGDLSSVQIGGFDMETEQLISEIEQMTADALKEPSGASR</sequence>
<comment type="caution">
    <text evidence="1">The sequence shown here is derived from an EMBL/GenBank/DDBJ whole genome shotgun (WGS) entry which is preliminary data.</text>
</comment>